<comment type="caution">
    <text evidence="2">The sequence shown here is derived from an EMBL/GenBank/DDBJ whole genome shotgun (WGS) entry which is preliminary data.</text>
</comment>
<dbReference type="Gene3D" id="2.60.120.260">
    <property type="entry name" value="Galactose-binding domain-like"/>
    <property type="match status" value="1"/>
</dbReference>
<reference evidence="2 3" key="1">
    <citation type="submission" date="2022-11" db="EMBL/GenBank/DDBJ databases">
        <title>Minimal conservation of predation-associated metabolite biosynthetic gene clusters underscores biosynthetic potential of Myxococcota including descriptions for ten novel species: Archangium lansinium sp. nov., Myxococcus landrumus sp. nov., Nannocystis bai.</title>
        <authorList>
            <person name="Ahearne A."/>
            <person name="Stevens C."/>
            <person name="Dowd S."/>
        </authorList>
    </citation>
    <scope>NUCLEOTIDE SEQUENCE [LARGE SCALE GENOMIC DNA]</scope>
    <source>
        <strain evidence="2 3">NCELM</strain>
    </source>
</reference>
<feature type="compositionally biased region" description="Basic and acidic residues" evidence="1">
    <location>
        <begin position="35"/>
        <end position="45"/>
    </location>
</feature>
<dbReference type="PROSITE" id="PS51257">
    <property type="entry name" value="PROKAR_LIPOPROTEIN"/>
    <property type="match status" value="1"/>
</dbReference>
<dbReference type="Proteomes" id="UP001217838">
    <property type="component" value="Unassembled WGS sequence"/>
</dbReference>
<name>A0ABT5B001_9BACT</name>
<evidence type="ECO:0000313" key="2">
    <source>
        <dbReference type="EMBL" id="MDC0666517.1"/>
    </source>
</evidence>
<accession>A0ABT5B001</accession>
<dbReference type="NCBIfam" id="NF033679">
    <property type="entry name" value="DNRLRE_dom"/>
    <property type="match status" value="1"/>
</dbReference>
<keyword evidence="3" id="KW-1185">Reference proteome</keyword>
<gene>
    <name evidence="2" type="ORF">POL58_02175</name>
</gene>
<sequence>MTRPRFVLPFLGLAAAFACESPDDSDVSYESIDSLEDREPGDGFDPADHALTDLVAETPETEAPPPFPQALLVSPTAAWRFLVQPSENSGGACRIPAGGDAWRNLGAFDDSLAAGWAPGFAELGYGDGDERTEIPFGDDPDDKCITQYFRHQFTVTNPNLYSTLVVRLLRDDGAAVYINGNRVVRSNLPSSFGPTTVASSQVEGSDEDTFFVFSGIGNNLVTGTNLIAVEVHQRSRTNPDVSFALELDANLAPPVVGVTRTTRTFASDEATIDESSRNTNFDSSSVCRIDGASGENNSSTQEQVCLARWNVTSIPAGATIRAAHLDTNVTNTTPDRYGLHVLTTDWVESRVTWEDRNGTLTGDWTSPGGTSNGQFGTNDFAAEPVTVVNALATGERIITLPPDLIRQWRDTSATNFGLAFLNFINENGLDFSTSGAGIELVVTYDQP</sequence>
<protein>
    <submittedName>
        <fullName evidence="2">DNRLRE domain-containing protein</fullName>
    </submittedName>
</protein>
<proteinExistence type="predicted"/>
<organism evidence="2 3">
    <name type="scientific">Nannocystis radixulma</name>
    <dbReference type="NCBI Taxonomy" id="2995305"/>
    <lineage>
        <taxon>Bacteria</taxon>
        <taxon>Pseudomonadati</taxon>
        <taxon>Myxococcota</taxon>
        <taxon>Polyangia</taxon>
        <taxon>Nannocystales</taxon>
        <taxon>Nannocystaceae</taxon>
        <taxon>Nannocystis</taxon>
    </lineage>
</organism>
<dbReference type="RefSeq" id="WP_271994095.1">
    <property type="nucleotide sequence ID" value="NZ_JAQNDN010000001.1"/>
</dbReference>
<evidence type="ECO:0000313" key="3">
    <source>
        <dbReference type="Proteomes" id="UP001217838"/>
    </source>
</evidence>
<dbReference type="EMBL" id="JAQNDN010000001">
    <property type="protein sequence ID" value="MDC0666517.1"/>
    <property type="molecule type" value="Genomic_DNA"/>
</dbReference>
<evidence type="ECO:0000256" key="1">
    <source>
        <dbReference type="SAM" id="MobiDB-lite"/>
    </source>
</evidence>
<feature type="region of interest" description="Disordered" evidence="1">
    <location>
        <begin position="22"/>
        <end position="45"/>
    </location>
</feature>